<comment type="similarity">
    <text evidence="15">In the central section; belongs to the AAA ATPase family.</text>
</comment>
<keyword evidence="20" id="KW-0132">Cell division</keyword>
<protein>
    <submittedName>
        <fullName evidence="20">Cell division protein FtsH</fullName>
    </submittedName>
</protein>
<dbReference type="InterPro" id="IPR027417">
    <property type="entry name" value="P-loop_NTPase"/>
</dbReference>
<evidence type="ECO:0000256" key="13">
    <source>
        <dbReference type="ARBA" id="ARBA00023049"/>
    </source>
</evidence>
<dbReference type="Pfam" id="PF00004">
    <property type="entry name" value="AAA"/>
    <property type="match status" value="1"/>
</dbReference>
<dbReference type="GO" id="GO:0030163">
    <property type="term" value="P:protein catabolic process"/>
    <property type="evidence" value="ECO:0007669"/>
    <property type="project" value="TreeGrafter"/>
</dbReference>
<dbReference type="Gene3D" id="1.20.58.760">
    <property type="entry name" value="Peptidase M41"/>
    <property type="match status" value="1"/>
</dbReference>
<sequence>MGNFGWRRLAIIAVGVLLLNFWFSTLLPGSEAPARVSYTPFFLEQLEAGNVKEISSRGETISGEFKRAIDPPGEAERTVDFRTEVPTFADEEELADLLQEQNVEVNAESPVQGRSFLASFFISLFPTLLIIGIFIYFIRRAAAAQAGGGMGGFGRTKAKRVDQDQSALRTTFDDVAGIDEAEDELKEIVDFLKNPDKYKSLGARIPKGVLLSGPPGTGKTLLARAMAGEADAAFFTASAAEFIEMIVGVGASRVRDLFEQAKKAAPAIIFIDELDAIGRARGGGNAMGGHDEREQTLNQILTEMDGFDPSIGVIVLGATNRPEVLDSALLRPGRFDRRVTVQPPDKVGREAILRVHTRSVPLEDDVELSSIASSTPGMVGADLANLINEAALLAARRGHKRVTRADLGDALERVVLGAERKVVMSEDERERTAYHEAGHALVGMLTPGADPVRKVSIIPRGMALGVTLSAPESDRFNYDQHYLRSKILVALGGRVAEEVVYGNITTGAESDIQQLTGIARGMVTRWGMSETIGPIAVEPQNSNGLLLPGASEVSMATQELIDQEVRRIVDEAHHDVTLLLTEHRDKLESLTRALLARETLDEDESYAAAQVPHATQEERAAARAERDGGSVRDDGGGAGDA</sequence>
<comment type="similarity">
    <text evidence="3">In the C-terminal section; belongs to the peptidase M41 family.</text>
</comment>
<comment type="cofactor">
    <cofactor evidence="1">
        <name>Zn(2+)</name>
        <dbReference type="ChEBI" id="CHEBI:29105"/>
    </cofactor>
</comment>
<evidence type="ECO:0000256" key="17">
    <source>
        <dbReference type="SAM" id="MobiDB-lite"/>
    </source>
</evidence>
<dbReference type="InterPro" id="IPR005936">
    <property type="entry name" value="FtsH"/>
</dbReference>
<dbReference type="Gene3D" id="3.40.50.300">
    <property type="entry name" value="P-loop containing nucleotide triphosphate hydrolases"/>
    <property type="match status" value="1"/>
</dbReference>
<organism evidence="20">
    <name type="scientific">uncultured Solirubrobacteraceae bacterium</name>
    <dbReference type="NCBI Taxonomy" id="1162706"/>
    <lineage>
        <taxon>Bacteria</taxon>
        <taxon>Bacillati</taxon>
        <taxon>Actinomycetota</taxon>
        <taxon>Thermoleophilia</taxon>
        <taxon>Solirubrobacterales</taxon>
        <taxon>Solirubrobacteraceae</taxon>
        <taxon>environmental samples</taxon>
    </lineage>
</organism>
<dbReference type="InterPro" id="IPR003593">
    <property type="entry name" value="AAA+_ATPase"/>
</dbReference>
<keyword evidence="6 18" id="KW-0812">Transmembrane</keyword>
<feature type="domain" description="AAA+ ATPase" evidence="19">
    <location>
        <begin position="205"/>
        <end position="345"/>
    </location>
</feature>
<dbReference type="Pfam" id="PF01434">
    <property type="entry name" value="Peptidase_M41"/>
    <property type="match status" value="1"/>
</dbReference>
<evidence type="ECO:0000313" key="20">
    <source>
        <dbReference type="EMBL" id="CAA9476766.1"/>
    </source>
</evidence>
<evidence type="ECO:0000256" key="2">
    <source>
        <dbReference type="ARBA" id="ARBA00004370"/>
    </source>
</evidence>
<dbReference type="GO" id="GO:0004176">
    <property type="term" value="F:ATP-dependent peptidase activity"/>
    <property type="evidence" value="ECO:0007669"/>
    <property type="project" value="InterPro"/>
</dbReference>
<evidence type="ECO:0000256" key="1">
    <source>
        <dbReference type="ARBA" id="ARBA00001947"/>
    </source>
</evidence>
<evidence type="ECO:0000259" key="19">
    <source>
        <dbReference type="SMART" id="SM00382"/>
    </source>
</evidence>
<keyword evidence="20" id="KW-0131">Cell cycle</keyword>
<keyword evidence="10" id="KW-0862">Zinc</keyword>
<dbReference type="InterPro" id="IPR000642">
    <property type="entry name" value="Peptidase_M41"/>
</dbReference>
<keyword evidence="8 16" id="KW-0547">Nucleotide-binding</keyword>
<reference evidence="20" key="1">
    <citation type="submission" date="2020-02" db="EMBL/GenBank/DDBJ databases">
        <authorList>
            <person name="Meier V. D."/>
        </authorList>
    </citation>
    <scope>NUCLEOTIDE SEQUENCE</scope>
    <source>
        <strain evidence="20">AVDCRST_MAG13</strain>
    </source>
</reference>
<evidence type="ECO:0000256" key="4">
    <source>
        <dbReference type="ARBA" id="ARBA00022475"/>
    </source>
</evidence>
<dbReference type="GO" id="GO:0016887">
    <property type="term" value="F:ATP hydrolysis activity"/>
    <property type="evidence" value="ECO:0007669"/>
    <property type="project" value="InterPro"/>
</dbReference>
<dbReference type="Gene3D" id="3.30.720.210">
    <property type="match status" value="1"/>
</dbReference>
<dbReference type="Gene3D" id="1.10.8.60">
    <property type="match status" value="1"/>
</dbReference>
<evidence type="ECO:0000256" key="15">
    <source>
        <dbReference type="ARBA" id="ARBA00061570"/>
    </source>
</evidence>
<dbReference type="InterPro" id="IPR037219">
    <property type="entry name" value="Peptidase_M41-like"/>
</dbReference>
<dbReference type="Pfam" id="PF06480">
    <property type="entry name" value="FtsH_ext"/>
    <property type="match status" value="1"/>
</dbReference>
<dbReference type="PANTHER" id="PTHR23076:SF97">
    <property type="entry name" value="ATP-DEPENDENT ZINC METALLOPROTEASE YME1L1"/>
    <property type="match status" value="1"/>
</dbReference>
<evidence type="ECO:0000256" key="10">
    <source>
        <dbReference type="ARBA" id="ARBA00022833"/>
    </source>
</evidence>
<name>A0A6J4RLU0_9ACTN</name>
<dbReference type="FunFam" id="1.10.8.60:FF:000001">
    <property type="entry name" value="ATP-dependent zinc metalloprotease FtsH"/>
    <property type="match status" value="1"/>
</dbReference>
<dbReference type="FunFam" id="3.40.50.300:FF:000001">
    <property type="entry name" value="ATP-dependent zinc metalloprotease FtsH"/>
    <property type="match status" value="1"/>
</dbReference>
<keyword evidence="4" id="KW-1003">Cell membrane</keyword>
<keyword evidence="13" id="KW-0482">Metalloprotease</keyword>
<dbReference type="GO" id="GO:0051301">
    <property type="term" value="P:cell division"/>
    <property type="evidence" value="ECO:0007669"/>
    <property type="project" value="UniProtKB-KW"/>
</dbReference>
<feature type="compositionally biased region" description="Basic and acidic residues" evidence="17">
    <location>
        <begin position="615"/>
        <end position="635"/>
    </location>
</feature>
<dbReference type="AlphaFoldDB" id="A0A6J4RLU0"/>
<feature type="region of interest" description="Disordered" evidence="17">
    <location>
        <begin position="602"/>
        <end position="641"/>
    </location>
</feature>
<comment type="similarity">
    <text evidence="16">Belongs to the AAA ATPase family.</text>
</comment>
<dbReference type="FunFam" id="1.20.58.760:FF:000001">
    <property type="entry name" value="ATP-dependent zinc metalloprotease FtsH"/>
    <property type="match status" value="1"/>
</dbReference>
<keyword evidence="5" id="KW-0645">Protease</keyword>
<evidence type="ECO:0000256" key="6">
    <source>
        <dbReference type="ARBA" id="ARBA00022692"/>
    </source>
</evidence>
<dbReference type="Pfam" id="PF17862">
    <property type="entry name" value="AAA_lid_3"/>
    <property type="match status" value="1"/>
</dbReference>
<dbReference type="SUPFAM" id="SSF140990">
    <property type="entry name" value="FtsH protease domain-like"/>
    <property type="match status" value="1"/>
</dbReference>
<dbReference type="SMART" id="SM00382">
    <property type="entry name" value="AAA"/>
    <property type="match status" value="1"/>
</dbReference>
<proteinExistence type="inferred from homology"/>
<evidence type="ECO:0000256" key="11">
    <source>
        <dbReference type="ARBA" id="ARBA00022840"/>
    </source>
</evidence>
<evidence type="ECO:0000256" key="5">
    <source>
        <dbReference type="ARBA" id="ARBA00022670"/>
    </source>
</evidence>
<dbReference type="InterPro" id="IPR041569">
    <property type="entry name" value="AAA_lid_3"/>
</dbReference>
<dbReference type="HAMAP" id="MF_01458">
    <property type="entry name" value="FtsH"/>
    <property type="match status" value="1"/>
</dbReference>
<feature type="transmembrane region" description="Helical" evidence="18">
    <location>
        <begin position="116"/>
        <end position="138"/>
    </location>
</feature>
<dbReference type="NCBIfam" id="TIGR01241">
    <property type="entry name" value="FtsH_fam"/>
    <property type="match status" value="1"/>
</dbReference>
<evidence type="ECO:0000256" key="12">
    <source>
        <dbReference type="ARBA" id="ARBA00022989"/>
    </source>
</evidence>
<accession>A0A6J4RLU0</accession>
<dbReference type="PANTHER" id="PTHR23076">
    <property type="entry name" value="METALLOPROTEASE M41 FTSH"/>
    <property type="match status" value="1"/>
</dbReference>
<keyword evidence="9" id="KW-0378">Hydrolase</keyword>
<keyword evidence="11 16" id="KW-0067">ATP-binding</keyword>
<dbReference type="CDD" id="cd19501">
    <property type="entry name" value="RecA-like_FtsH"/>
    <property type="match status" value="1"/>
</dbReference>
<dbReference type="GO" id="GO:0005524">
    <property type="term" value="F:ATP binding"/>
    <property type="evidence" value="ECO:0007669"/>
    <property type="project" value="UniProtKB-KW"/>
</dbReference>
<dbReference type="GO" id="GO:0008270">
    <property type="term" value="F:zinc ion binding"/>
    <property type="evidence" value="ECO:0007669"/>
    <property type="project" value="InterPro"/>
</dbReference>
<evidence type="ECO:0000256" key="3">
    <source>
        <dbReference type="ARBA" id="ARBA00010044"/>
    </source>
</evidence>
<keyword evidence="14 18" id="KW-0472">Membrane</keyword>
<comment type="subcellular location">
    <subcellularLocation>
        <location evidence="2">Membrane</location>
    </subcellularLocation>
</comment>
<evidence type="ECO:0000256" key="8">
    <source>
        <dbReference type="ARBA" id="ARBA00022741"/>
    </source>
</evidence>
<dbReference type="InterPro" id="IPR011546">
    <property type="entry name" value="Pept_M41_FtsH_extracell"/>
</dbReference>
<dbReference type="PROSITE" id="PS00674">
    <property type="entry name" value="AAA"/>
    <property type="match status" value="1"/>
</dbReference>
<dbReference type="GO" id="GO:0005886">
    <property type="term" value="C:plasma membrane"/>
    <property type="evidence" value="ECO:0007669"/>
    <property type="project" value="TreeGrafter"/>
</dbReference>
<evidence type="ECO:0000256" key="7">
    <source>
        <dbReference type="ARBA" id="ARBA00022723"/>
    </source>
</evidence>
<keyword evidence="12 18" id="KW-1133">Transmembrane helix</keyword>
<gene>
    <name evidence="20" type="ORF">AVDCRST_MAG13-886</name>
</gene>
<dbReference type="GO" id="GO:0006508">
    <property type="term" value="P:proteolysis"/>
    <property type="evidence" value="ECO:0007669"/>
    <property type="project" value="UniProtKB-KW"/>
</dbReference>
<evidence type="ECO:0000256" key="14">
    <source>
        <dbReference type="ARBA" id="ARBA00023136"/>
    </source>
</evidence>
<dbReference type="EMBL" id="CADCVO010000135">
    <property type="protein sequence ID" value="CAA9476766.1"/>
    <property type="molecule type" value="Genomic_DNA"/>
</dbReference>
<evidence type="ECO:0000256" key="16">
    <source>
        <dbReference type="RuleBase" id="RU003651"/>
    </source>
</evidence>
<keyword evidence="7" id="KW-0479">Metal-binding</keyword>
<evidence type="ECO:0000256" key="9">
    <source>
        <dbReference type="ARBA" id="ARBA00022801"/>
    </source>
</evidence>
<feature type="non-terminal residue" evidence="20">
    <location>
        <position position="641"/>
    </location>
</feature>
<dbReference type="SUPFAM" id="SSF52540">
    <property type="entry name" value="P-loop containing nucleoside triphosphate hydrolases"/>
    <property type="match status" value="1"/>
</dbReference>
<dbReference type="InterPro" id="IPR003959">
    <property type="entry name" value="ATPase_AAA_core"/>
</dbReference>
<dbReference type="GO" id="GO:0004222">
    <property type="term" value="F:metalloendopeptidase activity"/>
    <property type="evidence" value="ECO:0007669"/>
    <property type="project" value="InterPro"/>
</dbReference>
<dbReference type="InterPro" id="IPR003960">
    <property type="entry name" value="ATPase_AAA_CS"/>
</dbReference>
<evidence type="ECO:0000256" key="18">
    <source>
        <dbReference type="SAM" id="Phobius"/>
    </source>
</evidence>